<reference evidence="2 3" key="1">
    <citation type="journal article" date="2023" name="Int. J. Mol. Sci.">
        <title>De Novo Assembly and Annotation of 11 Diverse Shrub Willow (Salix) Genomes Reveals Novel Gene Organization in Sex-Linked Regions.</title>
        <authorList>
            <person name="Hyden B."/>
            <person name="Feng K."/>
            <person name="Yates T.B."/>
            <person name="Jawdy S."/>
            <person name="Cereghino C."/>
            <person name="Smart L.B."/>
            <person name="Muchero W."/>
        </authorList>
    </citation>
    <scope>NUCLEOTIDE SEQUENCE [LARGE SCALE GENOMIC DNA]</scope>
    <source>
        <tissue evidence="2">Shoot tip</tissue>
    </source>
</reference>
<comment type="caution">
    <text evidence="2">The sequence shown here is derived from an EMBL/GenBank/DDBJ whole genome shotgun (WGS) entry which is preliminary data.</text>
</comment>
<dbReference type="EMBL" id="JAPFFJ010000009">
    <property type="protein sequence ID" value="KAJ6419363.1"/>
    <property type="molecule type" value="Genomic_DNA"/>
</dbReference>
<feature type="region of interest" description="Disordered" evidence="1">
    <location>
        <begin position="74"/>
        <end position="101"/>
    </location>
</feature>
<keyword evidence="3" id="KW-1185">Reference proteome</keyword>
<sequence>MFSRIKSSALTYFVYFLMKITKFHILDFQRNLPKIIEALSVDGSGGQQIETSTVDALLGKSWVSPSERYAIVPDESGHTVSGGGNGNDASVPESDVKRIRI</sequence>
<evidence type="ECO:0000256" key="1">
    <source>
        <dbReference type="SAM" id="MobiDB-lite"/>
    </source>
</evidence>
<evidence type="ECO:0000313" key="2">
    <source>
        <dbReference type="EMBL" id="KAJ6419363.1"/>
    </source>
</evidence>
<protein>
    <submittedName>
        <fullName evidence="2">Uncharacterized protein</fullName>
    </submittedName>
</protein>
<dbReference type="AlphaFoldDB" id="A0AAD6K9D2"/>
<proteinExistence type="predicted"/>
<dbReference type="Proteomes" id="UP001162972">
    <property type="component" value="Chromosome 7"/>
</dbReference>
<evidence type="ECO:0000313" key="3">
    <source>
        <dbReference type="Proteomes" id="UP001162972"/>
    </source>
</evidence>
<accession>A0AAD6K9D2</accession>
<organism evidence="2 3">
    <name type="scientific">Salix udensis</name>
    <dbReference type="NCBI Taxonomy" id="889485"/>
    <lineage>
        <taxon>Eukaryota</taxon>
        <taxon>Viridiplantae</taxon>
        <taxon>Streptophyta</taxon>
        <taxon>Embryophyta</taxon>
        <taxon>Tracheophyta</taxon>
        <taxon>Spermatophyta</taxon>
        <taxon>Magnoliopsida</taxon>
        <taxon>eudicotyledons</taxon>
        <taxon>Gunneridae</taxon>
        <taxon>Pentapetalae</taxon>
        <taxon>rosids</taxon>
        <taxon>fabids</taxon>
        <taxon>Malpighiales</taxon>
        <taxon>Salicaceae</taxon>
        <taxon>Saliceae</taxon>
        <taxon>Salix</taxon>
    </lineage>
</organism>
<gene>
    <name evidence="2" type="ORF">OIU84_029468</name>
</gene>
<name>A0AAD6K9D2_9ROSI</name>